<gene>
    <name evidence="6" type="primary">LOC110746709</name>
</gene>
<sequence length="297" mass="32313">MVVILLLLFLLAPCGTSLNFNFSTFPNGINTLHLEGIASIDGEFLRLTESAADDSETLNVGRATYSQPFLLRDNARGKLVDFTTNFTFTINSLNKKNYSDGLAFFLAPNGSSLYSAIGRDGCLGLSLIFPRTNESINLYPFVAVEFDIFQNPFENVDDPRFDHVGIDVNSLKSKVTRAWNGSIPQGRVNSASIRYDSGSKNLSVTFTTYENGVWVEGYLDYKVDLNEILQGWVIVGFSATSGDGTAIHKINSWSFNSTSLIDENAKNNTPVAPEHNSGNGINIGLVVGLVVGGCVLL</sequence>
<keyword evidence="2" id="KW-0430">Lectin</keyword>
<evidence type="ECO:0000256" key="1">
    <source>
        <dbReference type="ARBA" id="ARBA00007606"/>
    </source>
</evidence>
<keyword evidence="5" id="KW-1185">Reference proteome</keyword>
<accession>A0A6P5RL65</accession>
<evidence type="ECO:0000313" key="6">
    <source>
        <dbReference type="RefSeq" id="XP_021802638.1"/>
    </source>
</evidence>
<feature type="domain" description="Legume lectin" evidence="4">
    <location>
        <begin position="17"/>
        <end position="267"/>
    </location>
</feature>
<evidence type="ECO:0000259" key="4">
    <source>
        <dbReference type="Pfam" id="PF00139"/>
    </source>
</evidence>
<dbReference type="SUPFAM" id="SSF49899">
    <property type="entry name" value="Concanavalin A-like lectins/glucanases"/>
    <property type="match status" value="1"/>
</dbReference>
<reference evidence="6" key="1">
    <citation type="submission" date="2025-08" db="UniProtKB">
        <authorList>
            <consortium name="RefSeq"/>
        </authorList>
    </citation>
    <scope>IDENTIFICATION</scope>
</reference>
<dbReference type="PANTHER" id="PTHR32401:SF49">
    <property type="entry name" value="OS10G0129200 PROTEIN"/>
    <property type="match status" value="1"/>
</dbReference>
<dbReference type="InterPro" id="IPR013320">
    <property type="entry name" value="ConA-like_dom_sf"/>
</dbReference>
<dbReference type="InterPro" id="IPR050258">
    <property type="entry name" value="Leguminous_Lectin"/>
</dbReference>
<feature type="chain" id="PRO_5028040685" evidence="3">
    <location>
        <begin position="18"/>
        <end position="297"/>
    </location>
</feature>
<dbReference type="AlphaFoldDB" id="A0A6P5RL65"/>
<protein>
    <submittedName>
        <fullName evidence="6">Mannose/glucose-specific lectin-like</fullName>
    </submittedName>
</protein>
<dbReference type="GO" id="GO:0030246">
    <property type="term" value="F:carbohydrate binding"/>
    <property type="evidence" value="ECO:0007669"/>
    <property type="project" value="UniProtKB-KW"/>
</dbReference>
<evidence type="ECO:0000256" key="3">
    <source>
        <dbReference type="SAM" id="SignalP"/>
    </source>
</evidence>
<name>A0A6P5RL65_PRUAV</name>
<comment type="similarity">
    <text evidence="1">Belongs to the leguminous lectin family.</text>
</comment>
<dbReference type="Gene3D" id="2.60.120.200">
    <property type="match status" value="1"/>
</dbReference>
<dbReference type="InterPro" id="IPR001220">
    <property type="entry name" value="Legume_lectin_dom"/>
</dbReference>
<dbReference type="CDD" id="cd06899">
    <property type="entry name" value="lectin_legume_LecRK_Arcelin_ConA"/>
    <property type="match status" value="1"/>
</dbReference>
<feature type="signal peptide" evidence="3">
    <location>
        <begin position="1"/>
        <end position="17"/>
    </location>
</feature>
<dbReference type="GeneID" id="110746709"/>
<proteinExistence type="inferred from homology"/>
<dbReference type="RefSeq" id="XP_021802638.1">
    <property type="nucleotide sequence ID" value="XM_021946946.1"/>
</dbReference>
<dbReference type="InterPro" id="IPR016363">
    <property type="entry name" value="L-lectin"/>
</dbReference>
<dbReference type="KEGG" id="pavi:110746709"/>
<dbReference type="Pfam" id="PF00139">
    <property type="entry name" value="Lectin_legB"/>
    <property type="match status" value="1"/>
</dbReference>
<feature type="non-terminal residue" evidence="6">
    <location>
        <position position="297"/>
    </location>
</feature>
<dbReference type="PANTHER" id="PTHR32401">
    <property type="entry name" value="CONCANAVALIN A-LIKE LECTIN FAMILY PROTEIN"/>
    <property type="match status" value="1"/>
</dbReference>
<dbReference type="PIRSF" id="PIRSF002690">
    <property type="entry name" value="L-type_lectin_plant"/>
    <property type="match status" value="1"/>
</dbReference>
<dbReference type="Proteomes" id="UP000515124">
    <property type="component" value="Unplaced"/>
</dbReference>
<evidence type="ECO:0000313" key="5">
    <source>
        <dbReference type="Proteomes" id="UP000515124"/>
    </source>
</evidence>
<organism evidence="5 6">
    <name type="scientific">Prunus avium</name>
    <name type="common">Cherry</name>
    <name type="synonym">Cerasus avium</name>
    <dbReference type="NCBI Taxonomy" id="42229"/>
    <lineage>
        <taxon>Eukaryota</taxon>
        <taxon>Viridiplantae</taxon>
        <taxon>Streptophyta</taxon>
        <taxon>Embryophyta</taxon>
        <taxon>Tracheophyta</taxon>
        <taxon>Spermatophyta</taxon>
        <taxon>Magnoliopsida</taxon>
        <taxon>eudicotyledons</taxon>
        <taxon>Gunneridae</taxon>
        <taxon>Pentapetalae</taxon>
        <taxon>rosids</taxon>
        <taxon>fabids</taxon>
        <taxon>Rosales</taxon>
        <taxon>Rosaceae</taxon>
        <taxon>Amygdaloideae</taxon>
        <taxon>Amygdaleae</taxon>
        <taxon>Prunus</taxon>
    </lineage>
</organism>
<keyword evidence="3" id="KW-0732">Signal</keyword>
<evidence type="ECO:0000256" key="2">
    <source>
        <dbReference type="ARBA" id="ARBA00022734"/>
    </source>
</evidence>